<gene>
    <name evidence="1" type="ORF">MBM_03369</name>
</gene>
<proteinExistence type="predicted"/>
<dbReference type="KEGG" id="mbe:MBM_03369"/>
<dbReference type="Proteomes" id="UP000006753">
    <property type="component" value="Unassembled WGS sequence"/>
</dbReference>
<dbReference type="OrthoDB" id="2101473at2759"/>
<dbReference type="AlphaFoldDB" id="K1WZF0"/>
<dbReference type="InterPro" id="IPR012349">
    <property type="entry name" value="Split_barrel_FMN-bd"/>
</dbReference>
<dbReference type="OMA" id="IYHDTKD"/>
<name>K1WZF0_MARBU</name>
<dbReference type="Pfam" id="PF04299">
    <property type="entry name" value="FMN_bind_2"/>
    <property type="match status" value="1"/>
</dbReference>
<accession>K1WZF0</accession>
<organism evidence="1 2">
    <name type="scientific">Marssonina brunnea f. sp. multigermtubi (strain MB_m1)</name>
    <name type="common">Marssonina leaf spot fungus</name>
    <dbReference type="NCBI Taxonomy" id="1072389"/>
    <lineage>
        <taxon>Eukaryota</taxon>
        <taxon>Fungi</taxon>
        <taxon>Dikarya</taxon>
        <taxon>Ascomycota</taxon>
        <taxon>Pezizomycotina</taxon>
        <taxon>Leotiomycetes</taxon>
        <taxon>Helotiales</taxon>
        <taxon>Drepanopezizaceae</taxon>
        <taxon>Drepanopeziza</taxon>
    </lineage>
</organism>
<dbReference type="HOGENOM" id="CLU_065853_1_0_1"/>
<evidence type="ECO:0008006" key="3">
    <source>
        <dbReference type="Google" id="ProtNLM"/>
    </source>
</evidence>
<dbReference type="EMBL" id="JH921433">
    <property type="protein sequence ID" value="EKD18376.1"/>
    <property type="molecule type" value="Genomic_DNA"/>
</dbReference>
<evidence type="ECO:0000313" key="1">
    <source>
        <dbReference type="EMBL" id="EKD18376.1"/>
    </source>
</evidence>
<evidence type="ECO:0000313" key="2">
    <source>
        <dbReference type="Proteomes" id="UP000006753"/>
    </source>
</evidence>
<dbReference type="PANTHER" id="PTHR35802:SF1">
    <property type="entry name" value="PROTEASE SYNTHASE AND SPORULATION PROTEIN PAI 2"/>
    <property type="match status" value="1"/>
</dbReference>
<sequence length="195" mass="20722">MYLRTVHTDLHLPTLYAFIRSNPLGILTTAPRGDYAATSPAPTLKAKALVEAACNSSSNSSNGQVAPSNTLPQETIILFNGPAPHYVTPKFYVAMKPDTGKVVPTWDYSAVQVYGTATIHLDTSLPATRTFLATQLDDLSRQSEERVLGFTGTGGAGRPGRGAASSGFEIAIAEIGGKFKMSQELKEGDREGVCC</sequence>
<reference evidence="1 2" key="1">
    <citation type="journal article" date="2012" name="BMC Genomics">
        <title>Sequencing the genome of Marssonina brunnea reveals fungus-poplar co-evolution.</title>
        <authorList>
            <person name="Zhu S."/>
            <person name="Cao Y.-Z."/>
            <person name="Jiang C."/>
            <person name="Tan B.-Y."/>
            <person name="Wang Z."/>
            <person name="Feng S."/>
            <person name="Zhang L."/>
            <person name="Su X.-H."/>
            <person name="Brejova B."/>
            <person name="Vinar T."/>
            <person name="Xu M."/>
            <person name="Wang M.-X."/>
            <person name="Zhang S.-G."/>
            <person name="Huang M.-R."/>
            <person name="Wu R."/>
            <person name="Zhou Y."/>
        </authorList>
    </citation>
    <scope>NUCLEOTIDE SEQUENCE [LARGE SCALE GENOMIC DNA]</scope>
    <source>
        <strain evidence="1 2">MB_m1</strain>
    </source>
</reference>
<dbReference type="PANTHER" id="PTHR35802">
    <property type="entry name" value="PROTEASE SYNTHASE AND SPORULATION PROTEIN PAI 2"/>
    <property type="match status" value="1"/>
</dbReference>
<dbReference type="eggNOG" id="ENOG502RCZR">
    <property type="taxonomic scope" value="Eukaryota"/>
</dbReference>
<dbReference type="InterPro" id="IPR007396">
    <property type="entry name" value="TR_PAI2-type"/>
</dbReference>
<dbReference type="InParanoid" id="K1WZF0"/>
<dbReference type="GeneID" id="18759304"/>
<dbReference type="Gene3D" id="2.30.110.10">
    <property type="entry name" value="Electron Transport, Fmn-binding Protein, Chain A"/>
    <property type="match status" value="1"/>
</dbReference>
<keyword evidence="2" id="KW-1185">Reference proteome</keyword>
<dbReference type="SUPFAM" id="SSF50475">
    <property type="entry name" value="FMN-binding split barrel"/>
    <property type="match status" value="1"/>
</dbReference>
<protein>
    <recommendedName>
        <fullName evidence="3">Transcriptional regulator</fullName>
    </recommendedName>
</protein>